<protein>
    <recommendedName>
        <fullName evidence="3">F-box domain-containing protein</fullName>
    </recommendedName>
</protein>
<gene>
    <name evidence="1" type="ORF">DFH08DRAFT_932002</name>
</gene>
<evidence type="ECO:0000313" key="1">
    <source>
        <dbReference type="EMBL" id="KAJ7359531.1"/>
    </source>
</evidence>
<organism evidence="1 2">
    <name type="scientific">Mycena albidolilacea</name>
    <dbReference type="NCBI Taxonomy" id="1033008"/>
    <lineage>
        <taxon>Eukaryota</taxon>
        <taxon>Fungi</taxon>
        <taxon>Dikarya</taxon>
        <taxon>Basidiomycota</taxon>
        <taxon>Agaricomycotina</taxon>
        <taxon>Agaricomycetes</taxon>
        <taxon>Agaricomycetidae</taxon>
        <taxon>Agaricales</taxon>
        <taxon>Marasmiineae</taxon>
        <taxon>Mycenaceae</taxon>
        <taxon>Mycena</taxon>
    </lineage>
</organism>
<keyword evidence="2" id="KW-1185">Reference proteome</keyword>
<dbReference type="InterPro" id="IPR036047">
    <property type="entry name" value="F-box-like_dom_sf"/>
</dbReference>
<evidence type="ECO:0000313" key="2">
    <source>
        <dbReference type="Proteomes" id="UP001218218"/>
    </source>
</evidence>
<dbReference type="Proteomes" id="UP001218218">
    <property type="component" value="Unassembled WGS sequence"/>
</dbReference>
<name>A0AAD7AIC0_9AGAR</name>
<evidence type="ECO:0008006" key="3">
    <source>
        <dbReference type="Google" id="ProtNLM"/>
    </source>
</evidence>
<accession>A0AAD7AIC0</accession>
<comment type="caution">
    <text evidence="1">The sequence shown here is derived from an EMBL/GenBank/DDBJ whole genome shotgun (WGS) entry which is preliminary data.</text>
</comment>
<proteinExistence type="predicted"/>
<dbReference type="SUPFAM" id="SSF81383">
    <property type="entry name" value="F-box domain"/>
    <property type="match status" value="1"/>
</dbReference>
<sequence length="436" mass="49305">MTRTVWLNSLRRVCEVNSLFVPSFPHHEMSLSELQRAATFGAAPRRTVSIDEDPSAASEELWELLSSRYNLHKTLVLGQVRADIFERHPPQHAGITLVIPADTDFDTDYMVPTDAPLSDDNRNMSKPMRIAGLAKLLVPDILREILLWLPSDIDQKFRVAQVSRYWRDTTLHYPLFWSSCRAICTNRLPIVLERSGTTLLHIELLFLTGLPGPDTDWPTKAFVALLPYVACIETLEIELSEGYLISDTFPPSPETIEPLLRSNLEFSSLKTLRLVAPYSFEGYTPRILMKAPRLQTLDLQYFVSEDLDALLFPGLENIRLYEPRIKSVETLPYLHSMCKGAASCAVGMRRRGTTIWVLCRPMESADIAHIPTTWFSNVVLHILTAWLAMFIPHLELVIPASLRGVGPLVIFDDLGDERNLEVGRLKARTDLSIDAS</sequence>
<dbReference type="AlphaFoldDB" id="A0AAD7AIC0"/>
<dbReference type="EMBL" id="JARIHO010000006">
    <property type="protein sequence ID" value="KAJ7359531.1"/>
    <property type="molecule type" value="Genomic_DNA"/>
</dbReference>
<reference evidence="1" key="1">
    <citation type="submission" date="2023-03" db="EMBL/GenBank/DDBJ databases">
        <title>Massive genome expansion in bonnet fungi (Mycena s.s.) driven by repeated elements and novel gene families across ecological guilds.</title>
        <authorList>
            <consortium name="Lawrence Berkeley National Laboratory"/>
            <person name="Harder C.B."/>
            <person name="Miyauchi S."/>
            <person name="Viragh M."/>
            <person name="Kuo A."/>
            <person name="Thoen E."/>
            <person name="Andreopoulos B."/>
            <person name="Lu D."/>
            <person name="Skrede I."/>
            <person name="Drula E."/>
            <person name="Henrissat B."/>
            <person name="Morin E."/>
            <person name="Kohler A."/>
            <person name="Barry K."/>
            <person name="LaButti K."/>
            <person name="Morin E."/>
            <person name="Salamov A."/>
            <person name="Lipzen A."/>
            <person name="Mereny Z."/>
            <person name="Hegedus B."/>
            <person name="Baldrian P."/>
            <person name="Stursova M."/>
            <person name="Weitz H."/>
            <person name="Taylor A."/>
            <person name="Grigoriev I.V."/>
            <person name="Nagy L.G."/>
            <person name="Martin F."/>
            <person name="Kauserud H."/>
        </authorList>
    </citation>
    <scope>NUCLEOTIDE SEQUENCE</scope>
    <source>
        <strain evidence="1">CBHHK002</strain>
    </source>
</reference>